<dbReference type="GO" id="GO:0016788">
    <property type="term" value="F:hydrolase activity, acting on ester bonds"/>
    <property type="evidence" value="ECO:0007669"/>
    <property type="project" value="InterPro"/>
</dbReference>
<evidence type="ECO:0000313" key="7">
    <source>
        <dbReference type="Proteomes" id="UP000057389"/>
    </source>
</evidence>
<name>A0A109D851_9VIBR</name>
<gene>
    <name evidence="6" type="ORF">APQ14_08955</name>
</gene>
<evidence type="ECO:0000256" key="1">
    <source>
        <dbReference type="ARBA" id="ARBA00001947"/>
    </source>
</evidence>
<dbReference type="EMBL" id="LMXU01000021">
    <property type="protein sequence ID" value="KWU00639.1"/>
    <property type="molecule type" value="Genomic_DNA"/>
</dbReference>
<reference evidence="6 7" key="1">
    <citation type="submission" date="2015-11" db="EMBL/GenBank/DDBJ databases">
        <title>Draft WGS of Vibrio toranzoniae.</title>
        <authorList>
            <person name="Lasa A."/>
            <person name="Romalde J.L."/>
        </authorList>
    </citation>
    <scope>NUCLEOTIDE SEQUENCE [LARGE SCALE GENOMIC DNA]</scope>
    <source>
        <strain evidence="6 7">Vb 10.8</strain>
    </source>
</reference>
<comment type="cofactor">
    <cofactor evidence="1">
        <name>Zn(2+)</name>
        <dbReference type="ChEBI" id="CHEBI:29105"/>
    </cofactor>
</comment>
<dbReference type="AlphaFoldDB" id="A0A109D851"/>
<sequence length="343" mass="37919">MSALCIGTYSVLPGQRMKIALPVAKLYTDGEVSLPVYIMRAKLDGPTIFISAAVHGDELNGIEIVHRIINMKRFKVLRGSIIFAPMVNVHGVIHQSRYLPDRRDLNRSFPGSPKGSLAARVANIFRTEIIEKCQYGIDLHTGAIHRTNLPQIRANVEDEATAELAKAFGAPLVLHSKEIDGSLRDCAASSNTKVLVYEGGEALRFDEASIRMGTRGVIRVLRHLNMISKGRRPRRDAPEPVIARGSQWVRGSASGIVKHKYHLGDYVKKGDQLATISSAYGEELAVIIAPRTGVIIGKQNIPLIQEGEAMYHIAYFDEDEEMIAQQMDKLSEDVASREIKDDL</sequence>
<dbReference type="PANTHER" id="PTHR37326">
    <property type="entry name" value="BLL3975 PROTEIN"/>
    <property type="match status" value="1"/>
</dbReference>
<accession>A0A109D851</accession>
<dbReference type="SUPFAM" id="SSF53187">
    <property type="entry name" value="Zn-dependent exopeptidases"/>
    <property type="match status" value="1"/>
</dbReference>
<evidence type="ECO:0000256" key="3">
    <source>
        <dbReference type="ARBA" id="ARBA00022801"/>
    </source>
</evidence>
<feature type="domain" description="Succinylglutamate desuccinylase/Aspartoacylase catalytic" evidence="5">
    <location>
        <begin position="44"/>
        <end position="224"/>
    </location>
</feature>
<dbReference type="InterPro" id="IPR043795">
    <property type="entry name" value="N-alpha-Ac-DABA-like"/>
</dbReference>
<organism evidence="6 7">
    <name type="scientific">Vibrio toranzoniae</name>
    <dbReference type="NCBI Taxonomy" id="1194427"/>
    <lineage>
        <taxon>Bacteria</taxon>
        <taxon>Pseudomonadati</taxon>
        <taxon>Pseudomonadota</taxon>
        <taxon>Gammaproteobacteria</taxon>
        <taxon>Vibrionales</taxon>
        <taxon>Vibrionaceae</taxon>
        <taxon>Vibrio</taxon>
    </lineage>
</organism>
<evidence type="ECO:0000259" key="5">
    <source>
        <dbReference type="Pfam" id="PF24827"/>
    </source>
</evidence>
<dbReference type="GO" id="GO:0046872">
    <property type="term" value="F:metal ion binding"/>
    <property type="evidence" value="ECO:0007669"/>
    <property type="project" value="UniProtKB-KW"/>
</dbReference>
<comment type="caution">
    <text evidence="6">The sequence shown here is derived from an EMBL/GenBank/DDBJ whole genome shotgun (WGS) entry which is preliminary data.</text>
</comment>
<protein>
    <submittedName>
        <fullName evidence="6">Succinylglutamate desuccinylase</fullName>
    </submittedName>
</protein>
<dbReference type="CDD" id="cd06251">
    <property type="entry name" value="M14_ASTE_ASPA-like"/>
    <property type="match status" value="1"/>
</dbReference>
<dbReference type="OrthoDB" id="9782876at2"/>
<dbReference type="InterPro" id="IPR055438">
    <property type="entry name" value="AstE_AspA_cat"/>
</dbReference>
<dbReference type="Proteomes" id="UP000057389">
    <property type="component" value="Unassembled WGS sequence"/>
</dbReference>
<dbReference type="GO" id="GO:0016811">
    <property type="term" value="F:hydrolase activity, acting on carbon-nitrogen (but not peptide) bonds, in linear amides"/>
    <property type="evidence" value="ECO:0007669"/>
    <property type="project" value="InterPro"/>
</dbReference>
<evidence type="ECO:0000256" key="2">
    <source>
        <dbReference type="ARBA" id="ARBA00022723"/>
    </source>
</evidence>
<dbReference type="Gene3D" id="3.40.630.10">
    <property type="entry name" value="Zn peptidases"/>
    <property type="match status" value="1"/>
</dbReference>
<proteinExistence type="predicted"/>
<dbReference type="InterPro" id="IPR053138">
    <property type="entry name" value="N-alpha-Ac-DABA_deacetylase"/>
</dbReference>
<keyword evidence="3" id="KW-0378">Hydrolase</keyword>
<dbReference type="Pfam" id="PF24827">
    <property type="entry name" value="AstE_AspA_cat"/>
    <property type="match status" value="1"/>
</dbReference>
<keyword evidence="4" id="KW-0862">Zinc</keyword>
<evidence type="ECO:0000313" key="6">
    <source>
        <dbReference type="EMBL" id="KWU00639.1"/>
    </source>
</evidence>
<dbReference type="PIRSF" id="PIRSF039012">
    <property type="entry name" value="ASP"/>
    <property type="match status" value="1"/>
</dbReference>
<evidence type="ECO:0000256" key="4">
    <source>
        <dbReference type="ARBA" id="ARBA00022833"/>
    </source>
</evidence>
<dbReference type="PANTHER" id="PTHR37326:SF2">
    <property type="entry name" value="SUCCINYLGLUTAMATE DESUCCINYLASE_ASPARTOACYLASE FAMILY PROTEIN"/>
    <property type="match status" value="1"/>
</dbReference>
<keyword evidence="2" id="KW-0479">Metal-binding</keyword>
<keyword evidence="7" id="KW-1185">Reference proteome</keyword>